<evidence type="ECO:0000259" key="4">
    <source>
        <dbReference type="PROSITE" id="PS50238"/>
    </source>
</evidence>
<dbReference type="InterPro" id="IPR036517">
    <property type="entry name" value="FF_domain_sf"/>
</dbReference>
<reference evidence="8 9" key="1">
    <citation type="journal article" date="2018" name="Gigascience">
        <title>Genomes of trombidid mites reveal novel predicted allergens and laterally-transferred genes associated with secondary metabolism.</title>
        <authorList>
            <person name="Dong X."/>
            <person name="Chaisiri K."/>
            <person name="Xia D."/>
            <person name="Armstrong S.D."/>
            <person name="Fang Y."/>
            <person name="Donnelly M.J."/>
            <person name="Kadowaki T."/>
            <person name="McGarry J.W."/>
            <person name="Darby A.C."/>
            <person name="Makepeace B.L."/>
        </authorList>
    </citation>
    <scope>NUCLEOTIDE SEQUENCE [LARGE SCALE GENOMIC DNA]</scope>
    <source>
        <strain evidence="8">UoL-WK</strain>
    </source>
</reference>
<dbReference type="Gene3D" id="1.10.10.440">
    <property type="entry name" value="FF domain"/>
    <property type="match status" value="2"/>
</dbReference>
<dbReference type="GO" id="GO:0005525">
    <property type="term" value="F:GTP binding"/>
    <property type="evidence" value="ECO:0007669"/>
    <property type="project" value="InterPro"/>
</dbReference>
<dbReference type="GO" id="GO:0007266">
    <property type="term" value="P:Rho protein signal transduction"/>
    <property type="evidence" value="ECO:0007669"/>
    <property type="project" value="TreeGrafter"/>
</dbReference>
<evidence type="ECO:0000256" key="2">
    <source>
        <dbReference type="ARBA" id="ARBA00022737"/>
    </source>
</evidence>
<dbReference type="GO" id="GO:0005829">
    <property type="term" value="C:cytosol"/>
    <property type="evidence" value="ECO:0007669"/>
    <property type="project" value="TreeGrafter"/>
</dbReference>
<dbReference type="InterPro" id="IPR008936">
    <property type="entry name" value="Rho_GTPase_activation_prot"/>
</dbReference>
<dbReference type="GO" id="GO:0050770">
    <property type="term" value="P:regulation of axonogenesis"/>
    <property type="evidence" value="ECO:0007669"/>
    <property type="project" value="TreeGrafter"/>
</dbReference>
<feature type="domain" description="FF" evidence="5">
    <location>
        <begin position="444"/>
        <end position="498"/>
    </location>
</feature>
<feature type="non-terminal residue" evidence="8">
    <location>
        <position position="1"/>
    </location>
</feature>
<dbReference type="PROSITE" id="PS51853">
    <property type="entry name" value="PG2"/>
    <property type="match status" value="1"/>
</dbReference>
<dbReference type="PANTHER" id="PTHR46005:SF4">
    <property type="entry name" value="RHO GTPASE-ACTIVATING PROTEIN 190"/>
    <property type="match status" value="1"/>
</dbReference>
<feature type="compositionally biased region" description="Pro residues" evidence="3">
    <location>
        <begin position="1109"/>
        <end position="1122"/>
    </location>
</feature>
<feature type="domain" description="PG1 pseudoGTPase" evidence="6">
    <location>
        <begin position="610"/>
        <end position="783"/>
    </location>
</feature>
<dbReference type="STRING" id="1965070.A0A3S3SK59"/>
<dbReference type="SUPFAM" id="SSF48350">
    <property type="entry name" value="GTPase activation domain, GAP"/>
    <property type="match status" value="1"/>
</dbReference>
<dbReference type="InterPro" id="IPR045786">
    <property type="entry name" value="RhoGAP_pG1_pG2"/>
</dbReference>
<dbReference type="Pfam" id="PF00620">
    <property type="entry name" value="RhoGAP"/>
    <property type="match status" value="1"/>
</dbReference>
<protein>
    <submittedName>
        <fullName evidence="8">Rho GTPase-activating protein 190-like protein</fullName>
    </submittedName>
</protein>
<dbReference type="Pfam" id="PF23083">
    <property type="entry name" value="FF_RHG35_4th"/>
    <property type="match status" value="1"/>
</dbReference>
<gene>
    <name evidence="8" type="ORF">B4U79_11825</name>
</gene>
<evidence type="ECO:0000259" key="6">
    <source>
        <dbReference type="PROSITE" id="PS51852"/>
    </source>
</evidence>
<dbReference type="InterPro" id="IPR032835">
    <property type="entry name" value="RhoGAP-FF1"/>
</dbReference>
<name>A0A3S3SK59_9ACAR</name>
<feature type="region of interest" description="Disordered" evidence="3">
    <location>
        <begin position="1255"/>
        <end position="1279"/>
    </location>
</feature>
<organism evidence="8 9">
    <name type="scientific">Dinothrombium tinctorium</name>
    <dbReference type="NCBI Taxonomy" id="1965070"/>
    <lineage>
        <taxon>Eukaryota</taxon>
        <taxon>Metazoa</taxon>
        <taxon>Ecdysozoa</taxon>
        <taxon>Arthropoda</taxon>
        <taxon>Chelicerata</taxon>
        <taxon>Arachnida</taxon>
        <taxon>Acari</taxon>
        <taxon>Acariformes</taxon>
        <taxon>Trombidiformes</taxon>
        <taxon>Prostigmata</taxon>
        <taxon>Anystina</taxon>
        <taxon>Parasitengona</taxon>
        <taxon>Trombidioidea</taxon>
        <taxon>Trombidiidae</taxon>
        <taxon>Dinothrombium</taxon>
    </lineage>
</organism>
<evidence type="ECO:0000256" key="1">
    <source>
        <dbReference type="ARBA" id="ARBA00022468"/>
    </source>
</evidence>
<dbReference type="SUPFAM" id="SSF81698">
    <property type="entry name" value="FF domain"/>
    <property type="match status" value="1"/>
</dbReference>
<dbReference type="InterPro" id="IPR051978">
    <property type="entry name" value="Rho-GAP_domain"/>
</dbReference>
<dbReference type="GO" id="GO:0008361">
    <property type="term" value="P:regulation of cell size"/>
    <property type="evidence" value="ECO:0007669"/>
    <property type="project" value="TreeGrafter"/>
</dbReference>
<dbReference type="OrthoDB" id="9994905at2759"/>
<dbReference type="InterPro" id="IPR057284">
    <property type="entry name" value="FF_RHG35_4th"/>
</dbReference>
<feature type="domain" description="Rho-GAP" evidence="4">
    <location>
        <begin position="1514"/>
        <end position="1706"/>
    </location>
</feature>
<dbReference type="InterPro" id="IPR027417">
    <property type="entry name" value="P-loop_NTPase"/>
</dbReference>
<dbReference type="Proteomes" id="UP000285301">
    <property type="component" value="Unassembled WGS sequence"/>
</dbReference>
<dbReference type="SMART" id="SM00441">
    <property type="entry name" value="FF"/>
    <property type="match status" value="2"/>
</dbReference>
<feature type="compositionally biased region" description="Pro residues" evidence="3">
    <location>
        <begin position="1255"/>
        <end position="1264"/>
    </location>
</feature>
<keyword evidence="9" id="KW-1185">Reference proteome</keyword>
<dbReference type="InterPro" id="IPR001806">
    <property type="entry name" value="Small_GTPase"/>
</dbReference>
<feature type="region of interest" description="Disordered" evidence="3">
    <location>
        <begin position="966"/>
        <end position="1038"/>
    </location>
</feature>
<dbReference type="GO" id="GO:0005096">
    <property type="term" value="F:GTPase activator activity"/>
    <property type="evidence" value="ECO:0007669"/>
    <property type="project" value="UniProtKB-KW"/>
</dbReference>
<dbReference type="Pfam" id="PF16512">
    <property type="entry name" value="RhoGAP-FF1"/>
    <property type="match status" value="1"/>
</dbReference>
<dbReference type="InterPro" id="IPR039007">
    <property type="entry name" value="pG1"/>
</dbReference>
<dbReference type="PROSITE" id="PS51676">
    <property type="entry name" value="FF"/>
    <property type="match status" value="1"/>
</dbReference>
<keyword evidence="2" id="KW-0677">Repeat</keyword>
<feature type="region of interest" description="Disordered" evidence="3">
    <location>
        <begin position="1450"/>
        <end position="1513"/>
    </location>
</feature>
<dbReference type="Pfam" id="PF19518">
    <property type="entry name" value="RhoGAP_pG1_pG2"/>
    <property type="match status" value="1"/>
</dbReference>
<dbReference type="GO" id="GO:0003924">
    <property type="term" value="F:GTPase activity"/>
    <property type="evidence" value="ECO:0007669"/>
    <property type="project" value="InterPro"/>
</dbReference>
<keyword evidence="1" id="KW-0343">GTPase activation</keyword>
<feature type="domain" description="PG2 pseudoGTPase" evidence="7">
    <location>
        <begin position="800"/>
        <end position="960"/>
    </location>
</feature>
<accession>A0A3S3SK59</accession>
<comment type="caution">
    <text evidence="8">The sequence shown here is derived from an EMBL/GenBank/DDBJ whole genome shotgun (WGS) entry which is preliminary data.</text>
</comment>
<feature type="region of interest" description="Disordered" evidence="3">
    <location>
        <begin position="1077"/>
        <end position="1122"/>
    </location>
</feature>
<dbReference type="InterPro" id="IPR000198">
    <property type="entry name" value="RhoGAP_dom"/>
</dbReference>
<dbReference type="InterPro" id="IPR039006">
    <property type="entry name" value="RhoGAP_pG2"/>
</dbReference>
<feature type="compositionally biased region" description="Basic residues" evidence="3">
    <location>
        <begin position="1467"/>
        <end position="1482"/>
    </location>
</feature>
<evidence type="ECO:0000313" key="8">
    <source>
        <dbReference type="EMBL" id="RWS16264.1"/>
    </source>
</evidence>
<feature type="compositionally biased region" description="Basic and acidic residues" evidence="3">
    <location>
        <begin position="1455"/>
        <end position="1464"/>
    </location>
</feature>
<dbReference type="Pfam" id="PF00071">
    <property type="entry name" value="Ras"/>
    <property type="match status" value="1"/>
</dbReference>
<dbReference type="SMART" id="SM00324">
    <property type="entry name" value="RhoGAP"/>
    <property type="match status" value="1"/>
</dbReference>
<feature type="region of interest" description="Disordered" evidence="3">
    <location>
        <begin position="1198"/>
        <end position="1224"/>
    </location>
</feature>
<dbReference type="CDD" id="cd22207">
    <property type="entry name" value="pseudoGTPaseD_p190RhoGAP"/>
    <property type="match status" value="1"/>
</dbReference>
<feature type="compositionally biased region" description="Acidic residues" evidence="3">
    <location>
        <begin position="1209"/>
        <end position="1224"/>
    </location>
</feature>
<evidence type="ECO:0000256" key="3">
    <source>
        <dbReference type="SAM" id="MobiDB-lite"/>
    </source>
</evidence>
<dbReference type="InterPro" id="IPR002713">
    <property type="entry name" value="FF_domain"/>
</dbReference>
<dbReference type="PROSITE" id="PS51852">
    <property type="entry name" value="PG1"/>
    <property type="match status" value="1"/>
</dbReference>
<evidence type="ECO:0000259" key="5">
    <source>
        <dbReference type="PROSITE" id="PS51676"/>
    </source>
</evidence>
<feature type="compositionally biased region" description="Low complexity" evidence="3">
    <location>
        <begin position="1504"/>
        <end position="1513"/>
    </location>
</feature>
<evidence type="ECO:0000313" key="9">
    <source>
        <dbReference type="Proteomes" id="UP000285301"/>
    </source>
</evidence>
<dbReference type="SUPFAM" id="SSF52540">
    <property type="entry name" value="P-loop containing nucleoside triphosphate hydrolases"/>
    <property type="match status" value="1"/>
</dbReference>
<sequence>TYSTKPSSSWTLKKMAKKNEMPQKTINIAVVGLSGSEKEKGCIGIGKSCLCNRFVRPLADDYYTDHISVLSQTDFSGRVVNNDHWLYWGDTVKVTEEGNELHFSIIEQTEFIDDSCFQPFKSGKTEPYFKRCAATRLCSAEKLMYICKNQLGIEKEYEQKYLPDGKFNVDGFVCVFDVSEVQGRTLEKAIEYTALILNNIMKTKKPVVLATTKHDECNELYVREAEKLVNRKEYKGSIPFFETSAHENVNVDLPFIACAQLMDRTRGKAKITPYYESLRSRKEALDYATDAYQSLIRSQVTDYRALWNSAYKKLSQSHDFLHYCDLFGQNAAYLTFNRHLRKLKEEFIARKMQMYIRVLPEVLSELLPDIDSIGENCDWDSVKVKLRNHPDFDQYFVYNGDRHWQEADLLESSDTRIPFDLLDAPEAEQCFLDHKSNLETEERRKEMRHQFKQLLQETGYVTPGKTFNEVRVLFMGRDCYESLSEQDLLDIYDEHQRDITECAKVHFQELLLEHSELFYHYASLGPGSVITQDDIFKITEAMQEDIRYKALDRLEQDRTLMLLRHLGFIHGPIREHCPAFPNCMDTLIESAIAAKARRSSFARNSQWFVDSENNHLNIVLLGSGGLGEELATAVKLVNQSFEMDKVRYTLDFRIIDGDVDLPQNSFRTTDFVPQGCFCVYSNHQTLEYVRDSFEKTLLSNLEQEDRLPFHGLPIVLLFAADSNINEKDIIFLREEGQNRAKSLQCPFIDVTNLDTAAGTRFDEDSLRGALKALIENIQRRVGLIQIYQSLPEQSLNPDLSILMCVFCGDPFSIEQVLNPFFCHQHCYVTAADSITLDIVVCDAKRYVKIIVTSYHGAQAFRDELLHGFILVYSSKRKASLATLSAFSNNIPNTPTQILAITDSGNSNIYYSNHDVSHHLITDGNQIADKLQAHFATISGFQQKINFLDSFLTEAWERKPQIEKAFEMDDSDYSLERRTPLPPPVPSRQESFNIRSGSVEDGADSEGIYEQLPSDRRSENDDPQSPSNYGERVPLSPSDDSEIYASVFNQENGGEHLLKPSQIKNRRSLQTDLYRQSFPSSESLDRPLPPIPKEPSNDPLPLPPRHDLPFAPPPYTRTASPPPSYLSHFSPRVPLHHRPLISLSSMISNSSRPSASLYATGRRRSSALASDKPFGSLHHEYQLKKSNSLKSAGICPATISSRHGSRLPDDIDISDDVSDEDDDDTVSSGLSGDYFCLSIFHLKLYFPKGYGAYPPPPEPAPPDFPPSRLQKAPSLSNSGHLPIQRSFEEAWVENRSYDRNLRPTAEWLDNDMYQTYQSGSHKMPPPIKPKPGKLKPGKLNIKQYDNITNAVGRLSLKPKLPMSKVHAPLATPETADLPPEYTQVKEAIFGERHDYSYGMVENSLSDTKIPKIRSLSHRTKDNSLEKGLFKNNNIVYAFQIYLHNLIGSDSDSDWSSLERKQRDPYNRVSRKSTPHKKVRRKRGIPVAPPKLPSMESGPSLQFTASHYSSGSNSSTTIHQKVLNASNNTVGILEQAKLKIETLSCLQGTNDDEYDLSSPREAAIRQLETVLKNPNVSIKELDIPVNAVATALKDFFSKRLPPLIPPNLMDELTDVAGSVHDRNKRIALRSLLKKLPLINFEVLKFVFQHFVKVTENSRLNSMDSKNLAICWWPTLLPFEFNDMLMFERMRPHLEEFVQTMIDQFEFLFCDDDRALHQN</sequence>
<dbReference type="Gene3D" id="3.40.50.300">
    <property type="entry name" value="P-loop containing nucleotide triphosphate hydrolases"/>
    <property type="match status" value="1"/>
</dbReference>
<evidence type="ECO:0000259" key="7">
    <source>
        <dbReference type="PROSITE" id="PS51853"/>
    </source>
</evidence>
<dbReference type="PANTHER" id="PTHR46005">
    <property type="entry name" value="RHO GTPASE-ACTIVATING PROTEIN 190"/>
    <property type="match status" value="1"/>
</dbReference>
<dbReference type="Gene3D" id="1.10.555.10">
    <property type="entry name" value="Rho GTPase activation protein"/>
    <property type="match status" value="1"/>
</dbReference>
<proteinExistence type="predicted"/>
<feature type="compositionally biased region" description="Pro residues" evidence="3">
    <location>
        <begin position="1086"/>
        <end position="1102"/>
    </location>
</feature>
<dbReference type="EMBL" id="NCKU01000260">
    <property type="protein sequence ID" value="RWS16264.1"/>
    <property type="molecule type" value="Genomic_DNA"/>
</dbReference>
<dbReference type="PROSITE" id="PS50238">
    <property type="entry name" value="RHOGAP"/>
    <property type="match status" value="1"/>
</dbReference>